<keyword evidence="2" id="KW-1185">Reference proteome</keyword>
<reference evidence="1" key="1">
    <citation type="submission" date="2021-06" db="EMBL/GenBank/DDBJ databases">
        <authorList>
            <person name="Kallberg Y."/>
            <person name="Tangrot J."/>
            <person name="Rosling A."/>
        </authorList>
    </citation>
    <scope>NUCLEOTIDE SEQUENCE</scope>
    <source>
        <strain evidence="1">CL356</strain>
    </source>
</reference>
<dbReference type="EMBL" id="CAJVPT010010181">
    <property type="protein sequence ID" value="CAG8567808.1"/>
    <property type="molecule type" value="Genomic_DNA"/>
</dbReference>
<proteinExistence type="predicted"/>
<gene>
    <name evidence="1" type="ORF">ACOLOM_LOCUS5480</name>
</gene>
<protein>
    <submittedName>
        <fullName evidence="1">9009_t:CDS:1</fullName>
    </submittedName>
</protein>
<name>A0ACA9M3J7_9GLOM</name>
<sequence>MGASQAPDISKKRVRMTHNPTRHPKSTYLDNIKSRIRSVVNTEITIHEWRDLLLAFEEVLGFATKFHKFIGPLDAFSADSKQSFKGMGVDPGL</sequence>
<organism evidence="1 2">
    <name type="scientific">Acaulospora colombiana</name>
    <dbReference type="NCBI Taxonomy" id="27376"/>
    <lineage>
        <taxon>Eukaryota</taxon>
        <taxon>Fungi</taxon>
        <taxon>Fungi incertae sedis</taxon>
        <taxon>Mucoromycota</taxon>
        <taxon>Glomeromycotina</taxon>
        <taxon>Glomeromycetes</taxon>
        <taxon>Diversisporales</taxon>
        <taxon>Acaulosporaceae</taxon>
        <taxon>Acaulospora</taxon>
    </lineage>
</organism>
<evidence type="ECO:0000313" key="1">
    <source>
        <dbReference type="EMBL" id="CAG8567808.1"/>
    </source>
</evidence>
<dbReference type="Proteomes" id="UP000789525">
    <property type="component" value="Unassembled WGS sequence"/>
</dbReference>
<accession>A0ACA9M3J7</accession>
<evidence type="ECO:0000313" key="2">
    <source>
        <dbReference type="Proteomes" id="UP000789525"/>
    </source>
</evidence>
<comment type="caution">
    <text evidence="1">The sequence shown here is derived from an EMBL/GenBank/DDBJ whole genome shotgun (WGS) entry which is preliminary data.</text>
</comment>